<dbReference type="InterPro" id="IPR050315">
    <property type="entry name" value="FAD-oxidoreductase_2"/>
</dbReference>
<dbReference type="Pfam" id="PF00890">
    <property type="entry name" value="FAD_binding_2"/>
    <property type="match status" value="1"/>
</dbReference>
<keyword evidence="7" id="KW-1133">Transmembrane helix</keyword>
<reference evidence="9 10" key="1">
    <citation type="submission" date="2014-03" db="EMBL/GenBank/DDBJ databases">
        <title>The genome of Kluyveromyces dobzhanskii.</title>
        <authorList>
            <person name="Nystedt B."/>
            <person name="Astrom S."/>
        </authorList>
    </citation>
    <scope>NUCLEOTIDE SEQUENCE [LARGE SCALE GENOMIC DNA]</scope>
    <source>
        <strain evidence="9 10">CBS 2104</strain>
    </source>
</reference>
<dbReference type="EMBL" id="CCBQ010000004">
    <property type="protein sequence ID" value="CDO91772.1"/>
    <property type="molecule type" value="Genomic_DNA"/>
</dbReference>
<dbReference type="InterPro" id="IPR027477">
    <property type="entry name" value="Succ_DH/fumarate_Rdtase_cat_sf"/>
</dbReference>
<comment type="caution">
    <text evidence="9">The sequence shown here is derived from an EMBL/GenBank/DDBJ whole genome shotgun (WGS) entry which is preliminary data.</text>
</comment>
<evidence type="ECO:0000256" key="4">
    <source>
        <dbReference type="ARBA" id="ARBA00023002"/>
    </source>
</evidence>
<dbReference type="Proteomes" id="UP000031516">
    <property type="component" value="Unassembled WGS sequence"/>
</dbReference>
<keyword evidence="3 6" id="KW-0274">FAD</keyword>
<comment type="similarity">
    <text evidence="1 6">Belongs to the FAD-dependent oxidoreductase 2 family. FRD/SDH subfamily.</text>
</comment>
<gene>
    <name evidence="9" type="ORF">KLDO_g105</name>
</gene>
<dbReference type="InterPro" id="IPR036188">
    <property type="entry name" value="FAD/NAD-bd_sf"/>
</dbReference>
<name>A0A0A8L0Z6_9SACH</name>
<keyword evidence="2 6" id="KW-0285">Flavoprotein</keyword>
<dbReference type="Gene3D" id="3.50.50.60">
    <property type="entry name" value="FAD/NAD(P)-binding domain"/>
    <property type="match status" value="1"/>
</dbReference>
<dbReference type="EC" id="1.3.1.6" evidence="6"/>
<dbReference type="Gene3D" id="3.90.700.10">
    <property type="entry name" value="Succinate dehydrogenase/fumarate reductase flavoprotein, catalytic domain"/>
    <property type="match status" value="1"/>
</dbReference>
<feature type="transmembrane region" description="Helical" evidence="7">
    <location>
        <begin position="5"/>
        <end position="22"/>
    </location>
</feature>
<dbReference type="GO" id="GO:0016156">
    <property type="term" value="F:fumarate reductase (NADH) activity"/>
    <property type="evidence" value="ECO:0007669"/>
    <property type="project" value="UniProtKB-EC"/>
</dbReference>
<evidence type="ECO:0000256" key="6">
    <source>
        <dbReference type="RuleBase" id="RU366062"/>
    </source>
</evidence>
<evidence type="ECO:0000313" key="9">
    <source>
        <dbReference type="EMBL" id="CDO91772.1"/>
    </source>
</evidence>
<evidence type="ECO:0000313" key="10">
    <source>
        <dbReference type="Proteomes" id="UP000031516"/>
    </source>
</evidence>
<dbReference type="FunFam" id="3.90.700.10:FF:000007">
    <property type="entry name" value="NADH-dependent fumarate reductase"/>
    <property type="match status" value="1"/>
</dbReference>
<dbReference type="AlphaFoldDB" id="A0A0A8L0Z6"/>
<comment type="function">
    <text evidence="6">Irreversibly catalyzes the reduction of fumarate to succinate.</text>
</comment>
<dbReference type="SUPFAM" id="SSF56425">
    <property type="entry name" value="Succinate dehydrogenase/fumarate reductase flavoprotein, catalytic domain"/>
    <property type="match status" value="1"/>
</dbReference>
<dbReference type="OrthoDB" id="10254877at2759"/>
<proteinExistence type="inferred from homology"/>
<keyword evidence="10" id="KW-1185">Reference proteome</keyword>
<dbReference type="NCBIfam" id="TIGR01813">
    <property type="entry name" value="flavo_cyto_c"/>
    <property type="match status" value="1"/>
</dbReference>
<dbReference type="PANTHER" id="PTHR43400">
    <property type="entry name" value="FUMARATE REDUCTASE"/>
    <property type="match status" value="1"/>
</dbReference>
<dbReference type="GO" id="GO:0010181">
    <property type="term" value="F:FMN binding"/>
    <property type="evidence" value="ECO:0007669"/>
    <property type="project" value="InterPro"/>
</dbReference>
<dbReference type="InterPro" id="IPR003953">
    <property type="entry name" value="FAD-dep_OxRdtase_2_FAD-bd"/>
</dbReference>
<accession>A0A0A8L0Z6</accession>
<evidence type="ECO:0000256" key="2">
    <source>
        <dbReference type="ARBA" id="ARBA00022630"/>
    </source>
</evidence>
<organism evidence="9 10">
    <name type="scientific">Kluyveromyces dobzhanskii CBS 2104</name>
    <dbReference type="NCBI Taxonomy" id="1427455"/>
    <lineage>
        <taxon>Eukaryota</taxon>
        <taxon>Fungi</taxon>
        <taxon>Dikarya</taxon>
        <taxon>Ascomycota</taxon>
        <taxon>Saccharomycotina</taxon>
        <taxon>Saccharomycetes</taxon>
        <taxon>Saccharomycetales</taxon>
        <taxon>Saccharomycetaceae</taxon>
        <taxon>Kluyveromyces</taxon>
    </lineage>
</organism>
<keyword evidence="4 6" id="KW-0560">Oxidoreductase</keyword>
<dbReference type="InterPro" id="IPR010960">
    <property type="entry name" value="Flavocytochrome_c"/>
</dbReference>
<protein>
    <recommendedName>
        <fullName evidence="6">Fumarate reductase</fullName>
        <ecNumber evidence="6">1.3.1.6</ecNumber>
    </recommendedName>
</protein>
<sequence length="487" mass="52789">MRQKYIRVFTLAVVVYLFYSLLKKSPEEMSKPVVVIGSGLAGLTTSTQLAKFNIPVVLLEKTGAIGGNSIKASSGINGAGSETQKQQKIVDSPELFADDTIKSAKGKGVVTLMEKLARESAGAVSWLQTEFQIPLDKLAQLGGHSVSRTHRSSGKLPPGFQIVDTLKKTLQSYDANLVKIQLNSKVVDINLDEENKVNGVVYEDAEGTHSIETNNVVFCTGGFGFNKKLLEKYAPNLIDLPTTNGEQTLGEGQVLLEKLGAKLIDMDQIQVHPTGFVDPSNPTSNWKFLAAEALRGLGGILLSPDTGLRFTNELATRDTVTQAIQSECKSQTAWIVMSEDLYENYKPNLDFYMFKKLVSKKTVAEFAEELPIDAETLVSELVTYSNLSVEDRLGRLYRENQFSASLSKDSIIFVGKITPVVHFTMGGAKVDEQARVLNSEGTPVATGIYAAGEVSGGVHGANRLGGSSLLECVVFGRQAARSIRSNL</sequence>
<comment type="cofactor">
    <cofactor evidence="6">
        <name>FAD</name>
        <dbReference type="ChEBI" id="CHEBI:57692"/>
    </cofactor>
    <text evidence="6">Binds 1 FAD per monomer.</text>
</comment>
<evidence type="ECO:0000259" key="8">
    <source>
        <dbReference type="Pfam" id="PF00890"/>
    </source>
</evidence>
<keyword evidence="7" id="KW-0812">Transmembrane</keyword>
<evidence type="ECO:0000256" key="1">
    <source>
        <dbReference type="ARBA" id="ARBA00008040"/>
    </source>
</evidence>
<dbReference type="SUPFAM" id="SSF51905">
    <property type="entry name" value="FAD/NAD(P)-binding domain"/>
    <property type="match status" value="1"/>
</dbReference>
<feature type="domain" description="FAD-dependent oxidoreductase 2 FAD-binding" evidence="8">
    <location>
        <begin position="33"/>
        <end position="469"/>
    </location>
</feature>
<keyword evidence="7" id="KW-0472">Membrane</keyword>
<evidence type="ECO:0000256" key="5">
    <source>
        <dbReference type="ARBA" id="ARBA00050832"/>
    </source>
</evidence>
<comment type="catalytic activity">
    <reaction evidence="5 6">
        <text>succinate + NAD(+) = fumarate + NADH + H(+)</text>
        <dbReference type="Rhea" id="RHEA:18281"/>
        <dbReference type="ChEBI" id="CHEBI:15378"/>
        <dbReference type="ChEBI" id="CHEBI:29806"/>
        <dbReference type="ChEBI" id="CHEBI:30031"/>
        <dbReference type="ChEBI" id="CHEBI:57540"/>
        <dbReference type="ChEBI" id="CHEBI:57945"/>
        <dbReference type="EC" id="1.3.1.6"/>
    </reaction>
</comment>
<dbReference type="PANTHER" id="PTHR43400:SF7">
    <property type="entry name" value="FAD-DEPENDENT OXIDOREDUCTASE 2 FAD BINDING DOMAIN-CONTAINING PROTEIN"/>
    <property type="match status" value="1"/>
</dbReference>
<evidence type="ECO:0000256" key="7">
    <source>
        <dbReference type="SAM" id="Phobius"/>
    </source>
</evidence>
<evidence type="ECO:0000256" key="3">
    <source>
        <dbReference type="ARBA" id="ARBA00022827"/>
    </source>
</evidence>